<dbReference type="GO" id="GO:0043565">
    <property type="term" value="F:sequence-specific DNA binding"/>
    <property type="evidence" value="ECO:0007669"/>
    <property type="project" value="TreeGrafter"/>
</dbReference>
<comment type="subcellular location">
    <subcellularLocation>
        <location evidence="1">Nucleus</location>
    </subcellularLocation>
</comment>
<keyword evidence="5" id="KW-1185">Reference proteome</keyword>
<dbReference type="Proteomes" id="UP001274896">
    <property type="component" value="Unassembled WGS sequence"/>
</dbReference>
<reference evidence="4" key="1">
    <citation type="submission" date="2023-06" db="EMBL/GenBank/DDBJ databases">
        <title>Male Hemibagrus guttatus genome.</title>
        <authorList>
            <person name="Bian C."/>
        </authorList>
    </citation>
    <scope>NUCLEOTIDE SEQUENCE</scope>
    <source>
        <strain evidence="4">Male_cb2023</strain>
        <tissue evidence="4">Muscle</tissue>
    </source>
</reference>
<evidence type="ECO:0000313" key="5">
    <source>
        <dbReference type="Proteomes" id="UP001274896"/>
    </source>
</evidence>
<keyword evidence="2" id="KW-0539">Nucleus</keyword>
<feature type="non-terminal residue" evidence="4">
    <location>
        <position position="1"/>
    </location>
</feature>
<dbReference type="PANTHER" id="PTHR13213">
    <property type="entry name" value="MYB-BINDING PROTEIN 1A FAMILY MEMBER"/>
    <property type="match status" value="1"/>
</dbReference>
<evidence type="ECO:0000313" key="4">
    <source>
        <dbReference type="EMBL" id="KAK3505569.1"/>
    </source>
</evidence>
<name>A0AAE0PP81_9TELE</name>
<dbReference type="InterPro" id="IPR007015">
    <property type="entry name" value="DNA_pol_V/MYBBP1A"/>
</dbReference>
<dbReference type="PANTHER" id="PTHR13213:SF2">
    <property type="entry name" value="MYB-BINDING PROTEIN 1A"/>
    <property type="match status" value="1"/>
</dbReference>
<evidence type="ECO:0000256" key="2">
    <source>
        <dbReference type="ARBA" id="ARBA00023242"/>
    </source>
</evidence>
<sequence length="292" mass="33335">MKKNLPSSDNDEEDDNESMEEEEEEVDQNFRLELMKVLQGQNALVRFLDLLDMFLSKQGSSVLVLGLVEPLLSVIENCMNSESGQHEQDFLRRAAHIFREVEGQEAELHDMLERLVGRAQKLSDSSVALYYFSAALYLLKVLRGVMKDSKDTAEKRMMGKVDVERVTSCFREALTSFMTRRKCPLTGDMFIELFNRFPVLCVNLLDTAVESITGGVREHQQAQACVMVLRALPCKEVKQLMSEAQWTEVCQKTTEQLTQTLQKVEFKNKAVHEKTVKALALAHFLIKTVHLQ</sequence>
<dbReference type="GO" id="GO:0005730">
    <property type="term" value="C:nucleolus"/>
    <property type="evidence" value="ECO:0007669"/>
    <property type="project" value="InterPro"/>
</dbReference>
<protein>
    <submittedName>
        <fullName evidence="4">Uncharacterized protein</fullName>
    </submittedName>
</protein>
<feature type="region of interest" description="Disordered" evidence="3">
    <location>
        <begin position="1"/>
        <end position="26"/>
    </location>
</feature>
<gene>
    <name evidence="4" type="ORF">QTP70_021347</name>
</gene>
<evidence type="ECO:0000256" key="1">
    <source>
        <dbReference type="ARBA" id="ARBA00004123"/>
    </source>
</evidence>
<dbReference type="GO" id="GO:0003714">
    <property type="term" value="F:transcription corepressor activity"/>
    <property type="evidence" value="ECO:0007669"/>
    <property type="project" value="TreeGrafter"/>
</dbReference>
<comment type="caution">
    <text evidence="4">The sequence shown here is derived from an EMBL/GenBank/DDBJ whole genome shotgun (WGS) entry which is preliminary data.</text>
</comment>
<accession>A0AAE0PP81</accession>
<organism evidence="4 5">
    <name type="scientific">Hemibagrus guttatus</name>
    <dbReference type="NCBI Taxonomy" id="175788"/>
    <lineage>
        <taxon>Eukaryota</taxon>
        <taxon>Metazoa</taxon>
        <taxon>Chordata</taxon>
        <taxon>Craniata</taxon>
        <taxon>Vertebrata</taxon>
        <taxon>Euteleostomi</taxon>
        <taxon>Actinopterygii</taxon>
        <taxon>Neopterygii</taxon>
        <taxon>Teleostei</taxon>
        <taxon>Ostariophysi</taxon>
        <taxon>Siluriformes</taxon>
        <taxon>Bagridae</taxon>
        <taxon>Hemibagrus</taxon>
    </lineage>
</organism>
<dbReference type="AlphaFoldDB" id="A0AAE0PP81"/>
<proteinExistence type="predicted"/>
<dbReference type="GO" id="GO:0003723">
    <property type="term" value="F:RNA binding"/>
    <property type="evidence" value="ECO:0007669"/>
    <property type="project" value="TreeGrafter"/>
</dbReference>
<feature type="compositionally biased region" description="Acidic residues" evidence="3">
    <location>
        <begin position="9"/>
        <end position="26"/>
    </location>
</feature>
<evidence type="ECO:0000256" key="3">
    <source>
        <dbReference type="SAM" id="MobiDB-lite"/>
    </source>
</evidence>
<dbReference type="EMBL" id="JAUCMX010000837">
    <property type="protein sequence ID" value="KAK3505569.1"/>
    <property type="molecule type" value="Genomic_DNA"/>
</dbReference>